<sequence length="74" mass="7780">MPAGPANTPAHGPQRPAPDPAVPAALKAEAPGPDGVRHGLVAHIQRLIAAGEYDTPDRWAAAEEALFARARERR</sequence>
<organism evidence="2 3">
    <name type="scientific">Fimbriiglobus ruber</name>
    <dbReference type="NCBI Taxonomy" id="1908690"/>
    <lineage>
        <taxon>Bacteria</taxon>
        <taxon>Pseudomonadati</taxon>
        <taxon>Planctomycetota</taxon>
        <taxon>Planctomycetia</taxon>
        <taxon>Gemmatales</taxon>
        <taxon>Gemmataceae</taxon>
        <taxon>Fimbriiglobus</taxon>
    </lineage>
</organism>
<reference evidence="3" key="1">
    <citation type="submission" date="2017-06" db="EMBL/GenBank/DDBJ databases">
        <title>Genome analysis of Fimbriiglobus ruber SP5, the first member of the order Planctomycetales with confirmed chitinolytic capability.</title>
        <authorList>
            <person name="Ravin N.V."/>
            <person name="Rakitin A.L."/>
            <person name="Ivanova A.A."/>
            <person name="Beletsky A.V."/>
            <person name="Kulichevskaya I.S."/>
            <person name="Mardanov A.V."/>
            <person name="Dedysh S.N."/>
        </authorList>
    </citation>
    <scope>NUCLEOTIDE SEQUENCE [LARGE SCALE GENOMIC DNA]</scope>
    <source>
        <strain evidence="3">SP5</strain>
    </source>
</reference>
<dbReference type="EMBL" id="NIDE01000002">
    <property type="protein sequence ID" value="OWK44990.1"/>
    <property type="molecule type" value="Genomic_DNA"/>
</dbReference>
<proteinExistence type="predicted"/>
<feature type="region of interest" description="Disordered" evidence="1">
    <location>
        <begin position="1"/>
        <end position="35"/>
    </location>
</feature>
<evidence type="ECO:0000313" key="2">
    <source>
        <dbReference type="EMBL" id="OWK44990.1"/>
    </source>
</evidence>
<dbReference type="Proteomes" id="UP000214646">
    <property type="component" value="Unassembled WGS sequence"/>
</dbReference>
<evidence type="ECO:0000313" key="3">
    <source>
        <dbReference type="Proteomes" id="UP000214646"/>
    </source>
</evidence>
<evidence type="ECO:0008006" key="4">
    <source>
        <dbReference type="Google" id="ProtNLM"/>
    </source>
</evidence>
<protein>
    <recommendedName>
        <fullName evidence="4">Anti-sigma-28 factor FlgM C-terminal domain-containing protein</fullName>
    </recommendedName>
</protein>
<keyword evidence="3" id="KW-1185">Reference proteome</keyword>
<name>A0A225DU12_9BACT</name>
<evidence type="ECO:0000256" key="1">
    <source>
        <dbReference type="SAM" id="MobiDB-lite"/>
    </source>
</evidence>
<dbReference type="AlphaFoldDB" id="A0A225DU12"/>
<comment type="caution">
    <text evidence="2">The sequence shown here is derived from an EMBL/GenBank/DDBJ whole genome shotgun (WGS) entry which is preliminary data.</text>
</comment>
<gene>
    <name evidence="2" type="ORF">FRUB_01321</name>
</gene>
<accession>A0A225DU12</accession>